<dbReference type="Proteomes" id="UP000264120">
    <property type="component" value="Chromosome"/>
</dbReference>
<gene>
    <name evidence="3" type="primary">ce</name>
    <name evidence="3" type="ORF">CD178_00897</name>
</gene>
<organism evidence="3 4">
    <name type="scientific">Komagataeibacter saccharivorans</name>
    <dbReference type="NCBI Taxonomy" id="265959"/>
    <lineage>
        <taxon>Bacteria</taxon>
        <taxon>Pseudomonadati</taxon>
        <taxon>Pseudomonadota</taxon>
        <taxon>Alphaproteobacteria</taxon>
        <taxon>Acetobacterales</taxon>
        <taxon>Acetobacteraceae</taxon>
        <taxon>Komagataeibacter</taxon>
    </lineage>
</organism>
<evidence type="ECO:0000313" key="4">
    <source>
        <dbReference type="Proteomes" id="UP000264120"/>
    </source>
</evidence>
<evidence type="ECO:0000313" key="3">
    <source>
        <dbReference type="EMBL" id="AXY21697.1"/>
    </source>
</evidence>
<proteinExistence type="inferred from homology"/>
<dbReference type="Pfam" id="PF07221">
    <property type="entry name" value="GlcNAc_2-epim"/>
    <property type="match status" value="1"/>
</dbReference>
<name>A0A347WA04_9PROT</name>
<dbReference type="Gene3D" id="1.50.10.10">
    <property type="match status" value="1"/>
</dbReference>
<sequence>MIDFGLCKTLWQDWLKESALPLWSQYGFDRSRTLYHERLTFEGTPVLLPELRLMVQARQVATYCRAALDGVHDAAEQAIDCLEEIGRRYHGSDGEKGWIFSLAPDGRPGNRTRDLYAHAFILFGYAWAYRLTGNGTYLATARQTVLEIDLIFKAENGGYRDAMPTPDMIRRQNPHMHLLEAYLALFEVSSDSFYLDYARQIVALALKHFIDPGSGMLLEYFDSKWIPLQPAGQNRVEPGHLFEWSWLFTEYCTLASGESHEDALLRVADGLFQTGSRHGTAPDTADVYDAITESGTQLELSTRIWPQTEFMRLLCQRLKNGLPCDRRLLSMQATRFFTLYAPARLHGGWVDRLTPDGRQLVDYMPASSLYHIYGAAREIARVSVTQEQTAVSAGL</sequence>
<accession>A0A347WA04</accession>
<protein>
    <submittedName>
        <fullName evidence="3">Cellobiose 2-epimerase</fullName>
        <ecNumber evidence="3">5.1.3.11</ecNumber>
    </submittedName>
</protein>
<dbReference type="PANTHER" id="PTHR15108">
    <property type="entry name" value="N-ACYLGLUCOSAMINE-2-EPIMERASE"/>
    <property type="match status" value="1"/>
</dbReference>
<dbReference type="SUPFAM" id="SSF48208">
    <property type="entry name" value="Six-hairpin glycosidases"/>
    <property type="match status" value="1"/>
</dbReference>
<reference evidence="3 4" key="1">
    <citation type="submission" date="2017-08" db="EMBL/GenBank/DDBJ databases">
        <title>Complete genome sequence of Gluconacetobacter saccharivorans CV1 isolated from Fermented Vinegar.</title>
        <authorList>
            <person name="Kim S.-Y."/>
        </authorList>
    </citation>
    <scope>NUCLEOTIDE SEQUENCE [LARGE SCALE GENOMIC DNA]</scope>
    <source>
        <strain evidence="3 4">CV1</strain>
    </source>
</reference>
<dbReference type="InterPro" id="IPR008928">
    <property type="entry name" value="6-hairpin_glycosidase_sf"/>
</dbReference>
<keyword evidence="4" id="KW-1185">Reference proteome</keyword>
<evidence type="ECO:0000256" key="1">
    <source>
        <dbReference type="ARBA" id="ARBA00008558"/>
    </source>
</evidence>
<dbReference type="EC" id="5.1.3.11" evidence="3"/>
<dbReference type="InterPro" id="IPR010819">
    <property type="entry name" value="AGE/CE"/>
</dbReference>
<keyword evidence="2 3" id="KW-0413">Isomerase</keyword>
<dbReference type="EMBL" id="CP023036">
    <property type="protein sequence ID" value="AXY21697.1"/>
    <property type="molecule type" value="Genomic_DNA"/>
</dbReference>
<dbReference type="KEGG" id="ksc:CD178_00897"/>
<dbReference type="AlphaFoldDB" id="A0A347WA04"/>
<dbReference type="GO" id="GO:0047736">
    <property type="term" value="F:cellobiose epimerase activity"/>
    <property type="evidence" value="ECO:0007669"/>
    <property type="project" value="UniProtKB-EC"/>
</dbReference>
<dbReference type="RefSeq" id="WP_118962581.1">
    <property type="nucleotide sequence ID" value="NZ_CP023036.1"/>
</dbReference>
<dbReference type="InterPro" id="IPR012341">
    <property type="entry name" value="6hp_glycosidase-like_sf"/>
</dbReference>
<dbReference type="OrthoDB" id="9806359at2"/>
<dbReference type="GO" id="GO:0005975">
    <property type="term" value="P:carbohydrate metabolic process"/>
    <property type="evidence" value="ECO:0007669"/>
    <property type="project" value="InterPro"/>
</dbReference>
<comment type="similarity">
    <text evidence="1">Belongs to the N-acylglucosamine 2-epimerase family.</text>
</comment>
<evidence type="ECO:0000256" key="2">
    <source>
        <dbReference type="ARBA" id="ARBA00023235"/>
    </source>
</evidence>